<dbReference type="EMBL" id="SRLE01000007">
    <property type="protein sequence ID" value="TGD73469.1"/>
    <property type="molecule type" value="Genomic_DNA"/>
</dbReference>
<keyword evidence="13" id="KW-1185">Reference proteome</keyword>
<dbReference type="PANTHER" id="PTHR43493:SF5">
    <property type="entry name" value="DNA GYRASE SUBUNIT A, CHLOROPLASTIC_MITOCHONDRIAL"/>
    <property type="match status" value="1"/>
</dbReference>
<dbReference type="Gene3D" id="2.120.10.90">
    <property type="entry name" value="DNA gyrase/topoisomerase IV, subunit A, C-terminal"/>
    <property type="match status" value="1"/>
</dbReference>
<dbReference type="InterPro" id="IPR050220">
    <property type="entry name" value="Type_II_DNA_Topoisomerases"/>
</dbReference>
<dbReference type="GO" id="GO:0003677">
    <property type="term" value="F:DNA binding"/>
    <property type="evidence" value="ECO:0007669"/>
    <property type="project" value="UniProtKB-UniRule"/>
</dbReference>
<dbReference type="NCBIfam" id="NF004044">
    <property type="entry name" value="PRK05561.1"/>
    <property type="match status" value="1"/>
</dbReference>
<proteinExistence type="inferred from homology"/>
<reference evidence="12 13" key="1">
    <citation type="submission" date="2019-04" db="EMBL/GenBank/DDBJ databases">
        <title>Taxonomy of novel Haliea sp. from mangrove soil of West Coast of India.</title>
        <authorList>
            <person name="Verma A."/>
            <person name="Kumar P."/>
            <person name="Krishnamurthi S."/>
        </authorList>
    </citation>
    <scope>NUCLEOTIDE SEQUENCE [LARGE SCALE GENOMIC DNA]</scope>
    <source>
        <strain evidence="12 13">SAOS-164</strain>
    </source>
</reference>
<keyword evidence="7 8" id="KW-0413">Isomerase</keyword>
<dbReference type="Pfam" id="PF00521">
    <property type="entry name" value="DNA_topoisoIV"/>
    <property type="match status" value="1"/>
</dbReference>
<dbReference type="FunFam" id="3.90.199.10:FF:000001">
    <property type="entry name" value="DNA gyrase subunit A"/>
    <property type="match status" value="1"/>
</dbReference>
<dbReference type="Gene3D" id="3.90.199.10">
    <property type="entry name" value="Topoisomerase II, domain 5"/>
    <property type="match status" value="1"/>
</dbReference>
<evidence type="ECO:0000313" key="12">
    <source>
        <dbReference type="EMBL" id="TGD73469.1"/>
    </source>
</evidence>
<dbReference type="GO" id="GO:0006265">
    <property type="term" value="P:DNA topological change"/>
    <property type="evidence" value="ECO:0007669"/>
    <property type="project" value="UniProtKB-UniRule"/>
</dbReference>
<accession>A0A4Z0M1R0</accession>
<dbReference type="RefSeq" id="WP_135443659.1">
    <property type="nucleotide sequence ID" value="NZ_SRLE01000007.1"/>
</dbReference>
<evidence type="ECO:0000256" key="5">
    <source>
        <dbReference type="ARBA" id="ARBA00023029"/>
    </source>
</evidence>
<evidence type="ECO:0000256" key="4">
    <source>
        <dbReference type="ARBA" id="ARBA00022840"/>
    </source>
</evidence>
<dbReference type="AlphaFoldDB" id="A0A4Z0M1R0"/>
<dbReference type="SMART" id="SM00434">
    <property type="entry name" value="TOP4c"/>
    <property type="match status" value="1"/>
</dbReference>
<dbReference type="InterPro" id="IPR013757">
    <property type="entry name" value="Topo_IIA_A_a_sf"/>
</dbReference>
<dbReference type="InterPro" id="IPR035516">
    <property type="entry name" value="Gyrase/topoIV_suA_C"/>
</dbReference>
<dbReference type="PROSITE" id="PS52040">
    <property type="entry name" value="TOPO_IIA"/>
    <property type="match status" value="1"/>
</dbReference>
<evidence type="ECO:0000256" key="10">
    <source>
        <dbReference type="SAM" id="MobiDB-lite"/>
    </source>
</evidence>
<dbReference type="InterPro" id="IPR002205">
    <property type="entry name" value="Topo_IIA_dom_A"/>
</dbReference>
<dbReference type="SUPFAM" id="SSF56719">
    <property type="entry name" value="Type II DNA topoisomerase"/>
    <property type="match status" value="1"/>
</dbReference>
<dbReference type="InterPro" id="IPR005743">
    <property type="entry name" value="GyrA"/>
</dbReference>
<evidence type="ECO:0000259" key="11">
    <source>
        <dbReference type="PROSITE" id="PS52040"/>
    </source>
</evidence>
<dbReference type="Proteomes" id="UP000298050">
    <property type="component" value="Unassembled WGS sequence"/>
</dbReference>
<evidence type="ECO:0000256" key="6">
    <source>
        <dbReference type="ARBA" id="ARBA00023125"/>
    </source>
</evidence>
<evidence type="ECO:0000256" key="8">
    <source>
        <dbReference type="HAMAP-Rule" id="MF_01897"/>
    </source>
</evidence>
<keyword evidence="6 8" id="KW-0238">DNA-binding</keyword>
<gene>
    <name evidence="8 12" type="primary">gyrA</name>
    <name evidence="12" type="ORF">E4634_10590</name>
</gene>
<evidence type="ECO:0000256" key="9">
    <source>
        <dbReference type="PROSITE-ProRule" id="PRU01384"/>
    </source>
</evidence>
<dbReference type="FunFam" id="3.30.1360.40:FF:000002">
    <property type="entry name" value="DNA gyrase subunit A"/>
    <property type="match status" value="1"/>
</dbReference>
<dbReference type="NCBIfam" id="TIGR01063">
    <property type="entry name" value="gyrA"/>
    <property type="match status" value="1"/>
</dbReference>
<comment type="caution">
    <text evidence="8">Lacks conserved residue(s) required for the propagation of feature annotation.</text>
</comment>
<keyword evidence="3 8" id="KW-0547">Nucleotide-binding</keyword>
<dbReference type="Gene3D" id="3.30.1360.40">
    <property type="match status" value="1"/>
</dbReference>
<feature type="domain" description="Topo IIA-type catalytic" evidence="11">
    <location>
        <begin position="34"/>
        <end position="533"/>
    </location>
</feature>
<dbReference type="SUPFAM" id="SSF101904">
    <property type="entry name" value="GyrA/ParC C-terminal domain-like"/>
    <property type="match status" value="1"/>
</dbReference>
<feature type="active site" description="O-(5'-phospho-DNA)-tyrosine intermediate" evidence="8 9">
    <location>
        <position position="122"/>
    </location>
</feature>
<evidence type="ECO:0000256" key="1">
    <source>
        <dbReference type="ARBA" id="ARBA00000185"/>
    </source>
</evidence>
<comment type="subcellular location">
    <subcellularLocation>
        <location evidence="8">Cytoplasm</location>
    </subcellularLocation>
</comment>
<dbReference type="InterPro" id="IPR006691">
    <property type="entry name" value="GyrA/parC_rep"/>
</dbReference>
<dbReference type="GO" id="GO:0005737">
    <property type="term" value="C:cytoplasm"/>
    <property type="evidence" value="ECO:0007669"/>
    <property type="project" value="UniProtKB-SubCell"/>
</dbReference>
<comment type="caution">
    <text evidence="12">The sequence shown here is derived from an EMBL/GenBank/DDBJ whole genome shotgun (WGS) entry which is preliminary data.</text>
</comment>
<dbReference type="EC" id="5.6.2.2" evidence="8"/>
<dbReference type="Gene3D" id="1.10.268.10">
    <property type="entry name" value="Topoisomerase, domain 3"/>
    <property type="match status" value="1"/>
</dbReference>
<organism evidence="12 13">
    <name type="scientific">Mangrovimicrobium sediminis</name>
    <dbReference type="NCBI Taxonomy" id="2562682"/>
    <lineage>
        <taxon>Bacteria</taxon>
        <taxon>Pseudomonadati</taxon>
        <taxon>Pseudomonadota</taxon>
        <taxon>Gammaproteobacteria</taxon>
        <taxon>Cellvibrionales</taxon>
        <taxon>Halieaceae</taxon>
        <taxon>Mangrovimicrobium</taxon>
    </lineage>
</organism>
<comment type="function">
    <text evidence="8">A type II topoisomerase that negatively supercoils closed circular double-stranded (ds) DNA in an ATP-dependent manner to modulate DNA topology and maintain chromosomes in an underwound state. Negative supercoiling favors strand separation, and DNA replication, transcription, recombination and repair, all of which involve strand separation. Also able to catalyze the interconversion of other topological isomers of dsDNA rings, including catenanes and knotted rings. Type II topoisomerases break and join 2 DNA strands simultaneously in an ATP-dependent manner.</text>
</comment>
<dbReference type="GO" id="GO:0005524">
    <property type="term" value="F:ATP binding"/>
    <property type="evidence" value="ECO:0007669"/>
    <property type="project" value="UniProtKB-UniRule"/>
</dbReference>
<feature type="region of interest" description="Disordered" evidence="10">
    <location>
        <begin position="839"/>
        <end position="865"/>
    </location>
</feature>
<keyword evidence="5 8" id="KW-0799">Topoisomerase</keyword>
<comment type="miscellaneous">
    <text evidence="8">Few gyrases are as efficient as E.coli at forming negative supercoils. Not all organisms have 2 type II topoisomerases; in organisms with a single type II topoisomerase this enzyme also has to decatenate newly replicated chromosomes.</text>
</comment>
<name>A0A4Z0M1R0_9GAMM</name>
<dbReference type="OrthoDB" id="9806486at2"/>
<dbReference type="GO" id="GO:0009330">
    <property type="term" value="C:DNA topoisomerase type II (double strand cut, ATP-hydrolyzing) complex"/>
    <property type="evidence" value="ECO:0007669"/>
    <property type="project" value="TreeGrafter"/>
</dbReference>
<dbReference type="FunFam" id="2.120.10.90:FF:000004">
    <property type="entry name" value="DNA gyrase subunit A"/>
    <property type="match status" value="1"/>
</dbReference>
<dbReference type="GO" id="GO:0005694">
    <property type="term" value="C:chromosome"/>
    <property type="evidence" value="ECO:0007669"/>
    <property type="project" value="InterPro"/>
</dbReference>
<evidence type="ECO:0000313" key="13">
    <source>
        <dbReference type="Proteomes" id="UP000298050"/>
    </source>
</evidence>
<dbReference type="InterPro" id="IPR013760">
    <property type="entry name" value="Topo_IIA-like_dom_sf"/>
</dbReference>
<dbReference type="CDD" id="cd00187">
    <property type="entry name" value="TOP4c"/>
    <property type="match status" value="1"/>
</dbReference>
<evidence type="ECO:0000256" key="2">
    <source>
        <dbReference type="ARBA" id="ARBA00008263"/>
    </source>
</evidence>
<protein>
    <recommendedName>
        <fullName evidence="8">DNA gyrase subunit A</fullName>
        <ecNumber evidence="8">5.6.2.2</ecNumber>
    </recommendedName>
</protein>
<evidence type="ECO:0000256" key="3">
    <source>
        <dbReference type="ARBA" id="ARBA00022741"/>
    </source>
</evidence>
<keyword evidence="8" id="KW-0963">Cytoplasm</keyword>
<sequence>MGDLAKEILPVNIEDEMRQSYLDYAMSVIVGRALPDVRDGLKPVHRRVLFAMNELNNDWNKAYKKSARVVGDVIGKYHPHGDSAVYDTIVRLAQPFSMRYMLVDGQGNFGSIDGDNAAAMRYTEIRMRKIAHAMLADLDKETVDFVDNYDGTERIPEVLPTRVPNLLVNGSSGIAVGMATNIPPHNLREVINGCLALLANPELTVDDLMEYIPGPDFPTGAIINGRAGIIQAYRTGRGRIYVRARAEVIHDDKRGRDVIVVHEIPYQLNKARLIERIAELVKEKKIEGISELRDESDKDGLRVVIELRRGEVGDVVLNNLYAQTSLQQVFGINMVALVDGQPKILNLKEIIECFIRHRREVVTRRSVYLLRKARERGHILEGLAIALANIDPVIELIKASPSPADAKEQLIARPWSPGDVTGMLERAGENACRPDDLEPQFGLHDGLYHLSPAQAQAILELRLHRLTGLEHEKLLQEYEEKLREIGGYLEILSDPERLKAVIREELEEIATEYGDERLTEISASQHDLTVEDLITEEDRVVTISHGGYAKTQPLSDYQAQRRGGTGKSATAVKDEDFVEHLLIASTHATILCFSNLGKVYWLKVYQIPLAGRGSRGRPMVNLLPLEEGERVTSILPVEEYTEGWYIFMATANGTVKKTALTDFSRQRSVGLRALELDEDDVLIGTAITDGERDVMLLSSEGKAVRFREEDVRPMGRTARGVRGIKLGAGHRMISLIVPREGGRVLTVSERGYGKRTEVDEFPTKGRGTMGVIAMASSERNGNLVGAVQVFDGDELMLISNQGTLVRTRADEVSILGRNTQGVRVIRTRDGEALVSVARIEEPEEDDAAVAGDTPVASDDNEENPQ</sequence>
<evidence type="ECO:0000256" key="7">
    <source>
        <dbReference type="ARBA" id="ARBA00023235"/>
    </source>
</evidence>
<dbReference type="PANTHER" id="PTHR43493">
    <property type="entry name" value="DNA GYRASE/TOPOISOMERASE SUBUNIT A"/>
    <property type="match status" value="1"/>
</dbReference>
<dbReference type="HAMAP" id="MF_01897">
    <property type="entry name" value="GyrA"/>
    <property type="match status" value="1"/>
</dbReference>
<dbReference type="InterPro" id="IPR013758">
    <property type="entry name" value="Topo_IIA_A/C_ab"/>
</dbReference>
<dbReference type="GO" id="GO:0006261">
    <property type="term" value="P:DNA-templated DNA replication"/>
    <property type="evidence" value="ECO:0007669"/>
    <property type="project" value="UniProtKB-UniRule"/>
</dbReference>
<dbReference type="NCBIfam" id="NF004043">
    <property type="entry name" value="PRK05560.1"/>
    <property type="match status" value="1"/>
</dbReference>
<dbReference type="Pfam" id="PF03989">
    <property type="entry name" value="DNA_gyraseA_C"/>
    <property type="match status" value="6"/>
</dbReference>
<comment type="catalytic activity">
    <reaction evidence="1 8 9">
        <text>ATP-dependent breakage, passage and rejoining of double-stranded DNA.</text>
        <dbReference type="EC" id="5.6.2.2"/>
    </reaction>
</comment>
<comment type="subunit">
    <text evidence="8">Heterotetramer, composed of two GyrA and two GyrB chains. In the heterotetramer, GyrA contains the active site tyrosine that forms a transient covalent intermediate with DNA, while GyrB binds cofactors and catalyzes ATP hydrolysis.</text>
</comment>
<dbReference type="GO" id="GO:0034335">
    <property type="term" value="F:DNA negative supercoiling activity"/>
    <property type="evidence" value="ECO:0007669"/>
    <property type="project" value="UniProtKB-ARBA"/>
</dbReference>
<comment type="similarity">
    <text evidence="2 8">Belongs to the type II topoisomerase GyrA/ParC subunit family.</text>
</comment>
<keyword evidence="4 8" id="KW-0067">ATP-binding</keyword>